<name>A0A1E3X5V5_9BACT</name>
<protein>
    <submittedName>
        <fullName evidence="1">Uncharacterized protein</fullName>
    </submittedName>
</protein>
<reference evidence="1 2" key="1">
    <citation type="submission" date="2016-07" db="EMBL/GenBank/DDBJ databases">
        <title>Draft genome of Scalindua rubra, obtained from a brine-seawater interface in the Red Sea, sheds light on salt adaptation in anammox bacteria.</title>
        <authorList>
            <person name="Speth D.R."/>
            <person name="Lagkouvardos I."/>
            <person name="Wang Y."/>
            <person name="Qian P.-Y."/>
            <person name="Dutilh B.E."/>
            <person name="Jetten M.S."/>
        </authorList>
    </citation>
    <scope>NUCLEOTIDE SEQUENCE [LARGE SCALE GENOMIC DNA]</scope>
    <source>
        <strain evidence="1">BSI-1</strain>
    </source>
</reference>
<evidence type="ECO:0000313" key="1">
    <source>
        <dbReference type="EMBL" id="ODS30939.1"/>
    </source>
</evidence>
<sequence length="51" mass="5708">MIKFIGSNIGENIHAITNEKDVSIQNIPYLTSNANAIRHEIGKTTLDIRSR</sequence>
<dbReference type="Proteomes" id="UP000094056">
    <property type="component" value="Unassembled WGS sequence"/>
</dbReference>
<evidence type="ECO:0000313" key="2">
    <source>
        <dbReference type="Proteomes" id="UP000094056"/>
    </source>
</evidence>
<proteinExistence type="predicted"/>
<dbReference type="AlphaFoldDB" id="A0A1E3X5V5"/>
<accession>A0A1E3X5V5</accession>
<organism evidence="1 2">
    <name type="scientific">Candidatus Scalindua rubra</name>
    <dbReference type="NCBI Taxonomy" id="1872076"/>
    <lineage>
        <taxon>Bacteria</taxon>
        <taxon>Pseudomonadati</taxon>
        <taxon>Planctomycetota</taxon>
        <taxon>Candidatus Brocadiia</taxon>
        <taxon>Candidatus Brocadiales</taxon>
        <taxon>Candidatus Scalinduaceae</taxon>
        <taxon>Candidatus Scalindua</taxon>
    </lineage>
</organism>
<comment type="caution">
    <text evidence="1">The sequence shown here is derived from an EMBL/GenBank/DDBJ whole genome shotgun (WGS) entry which is preliminary data.</text>
</comment>
<gene>
    <name evidence="1" type="ORF">SCARUB_03945</name>
</gene>
<dbReference type="EMBL" id="MAYW01000159">
    <property type="protein sequence ID" value="ODS30939.1"/>
    <property type="molecule type" value="Genomic_DNA"/>
</dbReference>